<proteinExistence type="predicted"/>
<keyword evidence="2" id="KW-1185">Reference proteome</keyword>
<organism evidence="1 2">
    <name type="scientific">Neofusicoccum ribis</name>
    <dbReference type="NCBI Taxonomy" id="45134"/>
    <lineage>
        <taxon>Eukaryota</taxon>
        <taxon>Fungi</taxon>
        <taxon>Dikarya</taxon>
        <taxon>Ascomycota</taxon>
        <taxon>Pezizomycotina</taxon>
        <taxon>Dothideomycetes</taxon>
        <taxon>Dothideomycetes incertae sedis</taxon>
        <taxon>Botryosphaeriales</taxon>
        <taxon>Botryosphaeriaceae</taxon>
        <taxon>Neofusicoccum</taxon>
    </lineage>
</organism>
<dbReference type="EMBL" id="JAJVDC020000025">
    <property type="protein sequence ID" value="KAL1632969.1"/>
    <property type="molecule type" value="Genomic_DNA"/>
</dbReference>
<name>A0ABR3T065_9PEZI</name>
<dbReference type="Proteomes" id="UP001521116">
    <property type="component" value="Unassembled WGS sequence"/>
</dbReference>
<evidence type="ECO:0000313" key="1">
    <source>
        <dbReference type="EMBL" id="KAL1632969.1"/>
    </source>
</evidence>
<comment type="caution">
    <text evidence="1">The sequence shown here is derived from an EMBL/GenBank/DDBJ whole genome shotgun (WGS) entry which is preliminary data.</text>
</comment>
<reference evidence="1 2" key="1">
    <citation type="submission" date="2024-02" db="EMBL/GenBank/DDBJ databases">
        <title>De novo assembly and annotation of 12 fungi associated with fruit tree decline syndrome in Ontario, Canada.</title>
        <authorList>
            <person name="Sulman M."/>
            <person name="Ellouze W."/>
            <person name="Ilyukhin E."/>
        </authorList>
    </citation>
    <scope>NUCLEOTIDE SEQUENCE [LARGE SCALE GENOMIC DNA]</scope>
    <source>
        <strain evidence="1 2">M1-105</strain>
    </source>
</reference>
<sequence>MQRPWTPPPAPAGHRGRYLWTDAFGLVNFVTLHRLTGAAAYLAHATALARAVHGVLGRTRDGCARLPGASDADPLGGGLRIGKEDAVGPDADGQYHHYLTLWAFALGRLAAAWRGEAGRQAEAEAARWNGLAVRLMEAVHPAFVYDREKERPRMYWKVSTGLERPLVMSEGNLDPVGGLVVCKVLRESEGNADVLERETRDYEKIVATKWKNYVSDDPLDLGMTPWTAHQYAGKEEWATGLVERAKRDLKELINSGYFSTGVRRRLAFREFGTVLGIRCALAHDPGWEEAAEKIAKIWEDAGVAPDPEENTSADPMPITLVMYAATVEPGAFKRGWLESS</sequence>
<accession>A0ABR3T065</accession>
<evidence type="ECO:0000313" key="2">
    <source>
        <dbReference type="Proteomes" id="UP001521116"/>
    </source>
</evidence>
<protein>
    <submittedName>
        <fullName evidence="1">Uncharacterized protein</fullName>
    </submittedName>
</protein>
<gene>
    <name evidence="1" type="ORF">SLS56_003255</name>
</gene>